<evidence type="ECO:0000259" key="2">
    <source>
        <dbReference type="Pfam" id="PF13193"/>
    </source>
</evidence>
<dbReference type="Gene3D" id="3.30.300.30">
    <property type="match status" value="1"/>
</dbReference>
<dbReference type="GO" id="GO:0006631">
    <property type="term" value="P:fatty acid metabolic process"/>
    <property type="evidence" value="ECO:0007669"/>
    <property type="project" value="TreeGrafter"/>
</dbReference>
<dbReference type="InterPro" id="IPR020845">
    <property type="entry name" value="AMP-binding_CS"/>
</dbReference>
<dbReference type="SUPFAM" id="SSF56801">
    <property type="entry name" value="Acetyl-CoA synthetase-like"/>
    <property type="match status" value="1"/>
</dbReference>
<dbReference type="Gene3D" id="3.40.50.12780">
    <property type="entry name" value="N-terminal domain of ligase-like"/>
    <property type="match status" value="1"/>
</dbReference>
<organism evidence="3 4">
    <name type="scientific">Lophiostoma macrostomum CBS 122681</name>
    <dbReference type="NCBI Taxonomy" id="1314788"/>
    <lineage>
        <taxon>Eukaryota</taxon>
        <taxon>Fungi</taxon>
        <taxon>Dikarya</taxon>
        <taxon>Ascomycota</taxon>
        <taxon>Pezizomycotina</taxon>
        <taxon>Dothideomycetes</taxon>
        <taxon>Pleosporomycetidae</taxon>
        <taxon>Pleosporales</taxon>
        <taxon>Lophiostomataceae</taxon>
        <taxon>Lophiostoma</taxon>
    </lineage>
</organism>
<dbReference type="Pfam" id="PF13193">
    <property type="entry name" value="AMP-binding_C"/>
    <property type="match status" value="1"/>
</dbReference>
<feature type="domain" description="AMP-dependent synthetase/ligase" evidence="1">
    <location>
        <begin position="36"/>
        <end position="419"/>
    </location>
</feature>
<name>A0A6A6T7X2_9PLEO</name>
<evidence type="ECO:0000313" key="3">
    <source>
        <dbReference type="EMBL" id="KAF2654664.1"/>
    </source>
</evidence>
<dbReference type="PROSITE" id="PS00455">
    <property type="entry name" value="AMP_BINDING"/>
    <property type="match status" value="1"/>
</dbReference>
<dbReference type="EMBL" id="MU004360">
    <property type="protein sequence ID" value="KAF2654664.1"/>
    <property type="molecule type" value="Genomic_DNA"/>
</dbReference>
<dbReference type="PANTHER" id="PTHR43201">
    <property type="entry name" value="ACYL-COA SYNTHETASE"/>
    <property type="match status" value="1"/>
</dbReference>
<gene>
    <name evidence="3" type="ORF">K491DRAFT_716914</name>
</gene>
<accession>A0A6A6T7X2</accession>
<dbReference type="InterPro" id="IPR000873">
    <property type="entry name" value="AMP-dep_synth/lig_dom"/>
</dbReference>
<proteinExistence type="predicted"/>
<dbReference type="OrthoDB" id="3787982at2759"/>
<dbReference type="PANTHER" id="PTHR43201:SF30">
    <property type="entry name" value="AMP-DEPENDENT SYNTHETASE_LIGASE DOMAIN-CONTAINING PROTEIN"/>
    <property type="match status" value="1"/>
</dbReference>
<sequence length="592" mass="65591">MAITGNSTSGKPDSSFIAGPTSPSLLQWTLNDVLHQRCLDQADDVAVISQQQDEHYTYGQLQDRSTQLAAGLNALGVRQGDRVGVLLGNRAEYVDILFACSKLGAYFTLFNYAYSHSELANAMRATTPKVLLTTLTTSRYDYTSVLATLQGLVPELQDIILLDDISQGAPTGQIESSFMTYHDVISRGRWSPVKIATLENSVQNSHILNLQFTSGSTGLPKAAALTHHGMLNSAKYIGDQMRVGKKDRINVPVPLFHAFGLIMGVLNAAAHGATVVLPSEYFDASATLRAVERYQCTGLYGVTTMFVDMLSHPTFPSTSRKSLRFGMMAGSSMPEELLYRVMTRFPIRDLYTNWGMTELSSVATMTTASDPVDKKMKTAGRLLPNFMAKIVDSSTMRTLPWGHRGEIVVSGFGVMHSYYNDPTRTAEAIRHHPSANDDQRWMHTGDEGYLDDDGYFVITGRIKDLIIRGGENISPLEIEARLYQHPAIKQAAVFGVPSARYGEEVAAMLELEEDFNGQRPSQKDIKDWVRMELSRFKTPVYVWWLGDEALGVPNEWPKTANGKLRKGDIRKIGEELLKTQKNTGSVEIRALL</sequence>
<keyword evidence="4" id="KW-1185">Reference proteome</keyword>
<dbReference type="InterPro" id="IPR045851">
    <property type="entry name" value="AMP-bd_C_sf"/>
</dbReference>
<dbReference type="InterPro" id="IPR025110">
    <property type="entry name" value="AMP-bd_C"/>
</dbReference>
<dbReference type="GO" id="GO:0031956">
    <property type="term" value="F:medium-chain fatty acid-CoA ligase activity"/>
    <property type="evidence" value="ECO:0007669"/>
    <property type="project" value="TreeGrafter"/>
</dbReference>
<protein>
    <submittedName>
        <fullName evidence="3">Acetyl-CoA synthetase-like protein</fullName>
    </submittedName>
</protein>
<reference evidence="3" key="1">
    <citation type="journal article" date="2020" name="Stud. Mycol.">
        <title>101 Dothideomycetes genomes: a test case for predicting lifestyles and emergence of pathogens.</title>
        <authorList>
            <person name="Haridas S."/>
            <person name="Albert R."/>
            <person name="Binder M."/>
            <person name="Bloem J."/>
            <person name="Labutti K."/>
            <person name="Salamov A."/>
            <person name="Andreopoulos B."/>
            <person name="Baker S."/>
            <person name="Barry K."/>
            <person name="Bills G."/>
            <person name="Bluhm B."/>
            <person name="Cannon C."/>
            <person name="Castanera R."/>
            <person name="Culley D."/>
            <person name="Daum C."/>
            <person name="Ezra D."/>
            <person name="Gonzalez J."/>
            <person name="Henrissat B."/>
            <person name="Kuo A."/>
            <person name="Liang C."/>
            <person name="Lipzen A."/>
            <person name="Lutzoni F."/>
            <person name="Magnuson J."/>
            <person name="Mondo S."/>
            <person name="Nolan M."/>
            <person name="Ohm R."/>
            <person name="Pangilinan J."/>
            <person name="Park H.-J."/>
            <person name="Ramirez L."/>
            <person name="Alfaro M."/>
            <person name="Sun H."/>
            <person name="Tritt A."/>
            <person name="Yoshinaga Y."/>
            <person name="Zwiers L.-H."/>
            <person name="Turgeon B."/>
            <person name="Goodwin S."/>
            <person name="Spatafora J."/>
            <person name="Crous P."/>
            <person name="Grigoriev I."/>
        </authorList>
    </citation>
    <scope>NUCLEOTIDE SEQUENCE</scope>
    <source>
        <strain evidence="3">CBS 122681</strain>
    </source>
</reference>
<dbReference type="InterPro" id="IPR042099">
    <property type="entry name" value="ANL_N_sf"/>
</dbReference>
<dbReference type="AlphaFoldDB" id="A0A6A6T7X2"/>
<dbReference type="Proteomes" id="UP000799324">
    <property type="component" value="Unassembled WGS sequence"/>
</dbReference>
<feature type="domain" description="AMP-binding enzyme C-terminal" evidence="2">
    <location>
        <begin position="477"/>
        <end position="563"/>
    </location>
</feature>
<evidence type="ECO:0000259" key="1">
    <source>
        <dbReference type="Pfam" id="PF00501"/>
    </source>
</evidence>
<dbReference type="Pfam" id="PF00501">
    <property type="entry name" value="AMP-binding"/>
    <property type="match status" value="1"/>
</dbReference>
<evidence type="ECO:0000313" key="4">
    <source>
        <dbReference type="Proteomes" id="UP000799324"/>
    </source>
</evidence>